<reference evidence="1" key="1">
    <citation type="submission" date="2023-10" db="EMBL/GenBank/DDBJ databases">
        <title>Chromosome-level genome of the transformable northern wattle, Acacia crassicarpa.</title>
        <authorList>
            <person name="Massaro I."/>
            <person name="Sinha N.R."/>
            <person name="Poethig S."/>
            <person name="Leichty A.R."/>
        </authorList>
    </citation>
    <scope>NUCLEOTIDE SEQUENCE</scope>
    <source>
        <strain evidence="1">Acra3RX</strain>
        <tissue evidence="1">Leaf</tissue>
    </source>
</reference>
<dbReference type="Proteomes" id="UP001293593">
    <property type="component" value="Unassembled WGS sequence"/>
</dbReference>
<protein>
    <submittedName>
        <fullName evidence="1">Uncharacterized protein</fullName>
    </submittedName>
</protein>
<name>A0AAE1MM15_9FABA</name>
<gene>
    <name evidence="1" type="ORF">QN277_023495</name>
</gene>
<dbReference type="EMBL" id="JAWXYG010000006">
    <property type="protein sequence ID" value="KAK4270459.1"/>
    <property type="molecule type" value="Genomic_DNA"/>
</dbReference>
<organism evidence="1 2">
    <name type="scientific">Acacia crassicarpa</name>
    <name type="common">northern wattle</name>
    <dbReference type="NCBI Taxonomy" id="499986"/>
    <lineage>
        <taxon>Eukaryota</taxon>
        <taxon>Viridiplantae</taxon>
        <taxon>Streptophyta</taxon>
        <taxon>Embryophyta</taxon>
        <taxon>Tracheophyta</taxon>
        <taxon>Spermatophyta</taxon>
        <taxon>Magnoliopsida</taxon>
        <taxon>eudicotyledons</taxon>
        <taxon>Gunneridae</taxon>
        <taxon>Pentapetalae</taxon>
        <taxon>rosids</taxon>
        <taxon>fabids</taxon>
        <taxon>Fabales</taxon>
        <taxon>Fabaceae</taxon>
        <taxon>Caesalpinioideae</taxon>
        <taxon>mimosoid clade</taxon>
        <taxon>Acacieae</taxon>
        <taxon>Acacia</taxon>
    </lineage>
</organism>
<evidence type="ECO:0000313" key="2">
    <source>
        <dbReference type="Proteomes" id="UP001293593"/>
    </source>
</evidence>
<evidence type="ECO:0000313" key="1">
    <source>
        <dbReference type="EMBL" id="KAK4270459.1"/>
    </source>
</evidence>
<comment type="caution">
    <text evidence="1">The sequence shown here is derived from an EMBL/GenBank/DDBJ whole genome shotgun (WGS) entry which is preliminary data.</text>
</comment>
<dbReference type="AlphaFoldDB" id="A0AAE1MM15"/>
<sequence>MFSFPIFTEEHVNPNQKKHTLISIIHVLNLTELVFPPRTQLEGLSLEEEECKNSMQSSTASTRCESVGSDKERDLTKVDEEETFLDDLLLMETTLTVALATFAPSRSRNLTGENLESFGSRKVQVPIILFLFPNTLPLRSPFLRNKVGFSFTSGLKHTLLLFVDIFV</sequence>
<accession>A0AAE1MM15</accession>
<keyword evidence="2" id="KW-1185">Reference proteome</keyword>
<proteinExistence type="predicted"/>